<dbReference type="OrthoDB" id="6833870at2"/>
<evidence type="ECO:0000313" key="1">
    <source>
        <dbReference type="EMBL" id="PXV60166.1"/>
    </source>
</evidence>
<sequence length="275" mass="32155">MQNSKSMDISKYIEEQINNLKDIESSTYLVSILIHLQRAEAYYIQGKDDAHYFNDVVYRSNQAYEGALKESFKILAGKTEDEVAKSTPNEIEKYFSSNNIFRERVLQLFKNYRQEWRNKSTHDYKLLFDESEAFIALTSVSSFVHLLLKQIQEKVAYIIQQQVLRKQENSLLLHLNSMVLSSEISQLDKLTNIIKEFVLQNYEQIYSEKINEISIIGKLYAFLESIDNIIIQREPAISFGSSKIRPDFIIEIDGKKIIIEIKRGNNIQVYTKNIQ</sequence>
<dbReference type="AlphaFoldDB" id="A0A2V3PLD2"/>
<protein>
    <submittedName>
        <fullName evidence="1">Uncharacterized protein</fullName>
    </submittedName>
</protein>
<dbReference type="RefSeq" id="WP_110312100.1">
    <property type="nucleotide sequence ID" value="NZ_QICL01000030.1"/>
</dbReference>
<reference evidence="1 2" key="1">
    <citation type="submission" date="2018-03" db="EMBL/GenBank/DDBJ databases">
        <title>Genomic Encyclopedia of Archaeal and Bacterial Type Strains, Phase II (KMG-II): from individual species to whole genera.</title>
        <authorList>
            <person name="Goeker M."/>
        </authorList>
    </citation>
    <scope>NUCLEOTIDE SEQUENCE [LARGE SCALE GENOMIC DNA]</scope>
    <source>
        <strain evidence="1 2">DSM 100214</strain>
    </source>
</reference>
<name>A0A2V3PLD2_9BACT</name>
<proteinExistence type="predicted"/>
<accession>A0A2V3PLD2</accession>
<organism evidence="1 2">
    <name type="scientific">Dysgonomonas alginatilytica</name>
    <dbReference type="NCBI Taxonomy" id="1605892"/>
    <lineage>
        <taxon>Bacteria</taxon>
        <taxon>Pseudomonadati</taxon>
        <taxon>Bacteroidota</taxon>
        <taxon>Bacteroidia</taxon>
        <taxon>Bacteroidales</taxon>
        <taxon>Dysgonomonadaceae</taxon>
        <taxon>Dysgonomonas</taxon>
    </lineage>
</organism>
<keyword evidence="2" id="KW-1185">Reference proteome</keyword>
<gene>
    <name evidence="1" type="ORF">CLV62_13014</name>
</gene>
<evidence type="ECO:0000313" key="2">
    <source>
        <dbReference type="Proteomes" id="UP000247973"/>
    </source>
</evidence>
<comment type="caution">
    <text evidence="1">The sequence shown here is derived from an EMBL/GenBank/DDBJ whole genome shotgun (WGS) entry which is preliminary data.</text>
</comment>
<dbReference type="EMBL" id="QICL01000030">
    <property type="protein sequence ID" value="PXV60166.1"/>
    <property type="molecule type" value="Genomic_DNA"/>
</dbReference>
<dbReference type="Proteomes" id="UP000247973">
    <property type="component" value="Unassembled WGS sequence"/>
</dbReference>